<name>A0ABV3SNZ9_9HYPH</name>
<protein>
    <submittedName>
        <fullName evidence="1">Type II toxin-antitoxin system VapB family antitoxin</fullName>
    </submittedName>
</protein>
<dbReference type="RefSeq" id="WP_367956303.1">
    <property type="nucleotide sequence ID" value="NZ_JBDPGJ010000005.1"/>
</dbReference>
<sequence length="65" mass="7463">MRTNIDIDDELMAEAMRLSGKKTKKETVEEALAMLVRSRRGAEALRALRGKVEWEGDLDAMRRDK</sequence>
<comment type="caution">
    <text evidence="1">The sequence shown here is derived from an EMBL/GenBank/DDBJ whole genome shotgun (WGS) entry which is preliminary data.</text>
</comment>
<accession>A0ABV3SNZ9</accession>
<organism evidence="1 2">
    <name type="scientific">Aquibium pacificus</name>
    <dbReference type="NCBI Taxonomy" id="3153579"/>
    <lineage>
        <taxon>Bacteria</taxon>
        <taxon>Pseudomonadati</taxon>
        <taxon>Pseudomonadota</taxon>
        <taxon>Alphaproteobacteria</taxon>
        <taxon>Hyphomicrobiales</taxon>
        <taxon>Phyllobacteriaceae</taxon>
        <taxon>Aquibium</taxon>
    </lineage>
</organism>
<dbReference type="InterPro" id="IPR019239">
    <property type="entry name" value="VapB_antitoxin"/>
</dbReference>
<dbReference type="EMBL" id="JBDPGJ010000005">
    <property type="protein sequence ID" value="MEX0408439.1"/>
    <property type="molecule type" value="Genomic_DNA"/>
</dbReference>
<gene>
    <name evidence="1" type="ORF">ABGN05_22515</name>
</gene>
<dbReference type="Pfam" id="PF09957">
    <property type="entry name" value="VapB_antitoxin"/>
    <property type="match status" value="1"/>
</dbReference>
<evidence type="ECO:0000313" key="2">
    <source>
        <dbReference type="Proteomes" id="UP001556692"/>
    </source>
</evidence>
<proteinExistence type="predicted"/>
<evidence type="ECO:0000313" key="1">
    <source>
        <dbReference type="EMBL" id="MEX0408439.1"/>
    </source>
</evidence>
<reference evidence="1 2" key="1">
    <citation type="submission" date="2024-05" db="EMBL/GenBank/DDBJ databases">
        <authorList>
            <person name="Jiang F."/>
        </authorList>
    </citation>
    <scope>NUCLEOTIDE SEQUENCE [LARGE SCALE GENOMIC DNA]</scope>
    <source>
        <strain evidence="1 2">LZ166</strain>
    </source>
</reference>
<keyword evidence="2" id="KW-1185">Reference proteome</keyword>
<dbReference type="Proteomes" id="UP001556692">
    <property type="component" value="Unassembled WGS sequence"/>
</dbReference>